<dbReference type="PANTHER" id="PTHR42860">
    <property type="entry name" value="VITAMIN B12-BINDING PROTEIN"/>
    <property type="match status" value="1"/>
</dbReference>
<evidence type="ECO:0000313" key="4">
    <source>
        <dbReference type="Proteomes" id="UP000324233"/>
    </source>
</evidence>
<dbReference type="RefSeq" id="WP_148592022.1">
    <property type="nucleotide sequence ID" value="NZ_CP042997.1"/>
</dbReference>
<dbReference type="PROSITE" id="PS50983">
    <property type="entry name" value="FE_B12_PBP"/>
    <property type="match status" value="1"/>
</dbReference>
<evidence type="ECO:0000313" key="3">
    <source>
        <dbReference type="EMBL" id="QEH32675.1"/>
    </source>
</evidence>
<name>A0A5B9VY73_9BACT</name>
<dbReference type="OrthoDB" id="9787772at2"/>
<dbReference type="KEGG" id="agv:OJF2_11540"/>
<dbReference type="AlphaFoldDB" id="A0A5B9VY73"/>
<keyword evidence="4" id="KW-1185">Reference proteome</keyword>
<dbReference type="CDD" id="cd01144">
    <property type="entry name" value="BtuF"/>
    <property type="match status" value="1"/>
</dbReference>
<protein>
    <submittedName>
        <fullName evidence="3">Vitamin B12-binding protein</fullName>
    </submittedName>
</protein>
<dbReference type="Proteomes" id="UP000324233">
    <property type="component" value="Chromosome"/>
</dbReference>
<accession>A0A5B9VY73</accession>
<dbReference type="InterPro" id="IPR051030">
    <property type="entry name" value="Vitamin_B12-ABC_binding"/>
</dbReference>
<dbReference type="EMBL" id="CP042997">
    <property type="protein sequence ID" value="QEH32675.1"/>
    <property type="molecule type" value="Genomic_DNA"/>
</dbReference>
<gene>
    <name evidence="3" type="primary">btuF</name>
    <name evidence="3" type="ORF">OJF2_11540</name>
</gene>
<evidence type="ECO:0000256" key="1">
    <source>
        <dbReference type="SAM" id="MobiDB-lite"/>
    </source>
</evidence>
<organism evidence="3 4">
    <name type="scientific">Aquisphaera giovannonii</name>
    <dbReference type="NCBI Taxonomy" id="406548"/>
    <lineage>
        <taxon>Bacteria</taxon>
        <taxon>Pseudomonadati</taxon>
        <taxon>Planctomycetota</taxon>
        <taxon>Planctomycetia</taxon>
        <taxon>Isosphaerales</taxon>
        <taxon>Isosphaeraceae</taxon>
        <taxon>Aquisphaera</taxon>
    </lineage>
</organism>
<dbReference type="InterPro" id="IPR002491">
    <property type="entry name" value="ABC_transptr_periplasmic_BD"/>
</dbReference>
<proteinExistence type="predicted"/>
<dbReference type="PANTHER" id="PTHR42860:SF1">
    <property type="entry name" value="VITAMIN B12-BINDING PROTEIN"/>
    <property type="match status" value="1"/>
</dbReference>
<feature type="domain" description="Fe/B12 periplasmic-binding" evidence="2">
    <location>
        <begin position="2"/>
        <end position="287"/>
    </location>
</feature>
<evidence type="ECO:0000259" key="2">
    <source>
        <dbReference type="PROSITE" id="PS50983"/>
    </source>
</evidence>
<dbReference type="Pfam" id="PF01497">
    <property type="entry name" value="Peripla_BP_2"/>
    <property type="match status" value="1"/>
</dbReference>
<dbReference type="Gene3D" id="3.40.50.1980">
    <property type="entry name" value="Nitrogenase molybdenum iron protein domain"/>
    <property type="match status" value="2"/>
</dbReference>
<feature type="region of interest" description="Disordered" evidence="1">
    <location>
        <begin position="287"/>
        <end position="306"/>
    </location>
</feature>
<dbReference type="SUPFAM" id="SSF53807">
    <property type="entry name" value="Helical backbone' metal receptor"/>
    <property type="match status" value="1"/>
</dbReference>
<reference evidence="3 4" key="1">
    <citation type="submission" date="2019-08" db="EMBL/GenBank/DDBJ databases">
        <title>Deep-cultivation of Planctomycetes and their phenomic and genomic characterization uncovers novel biology.</title>
        <authorList>
            <person name="Wiegand S."/>
            <person name="Jogler M."/>
            <person name="Boedeker C."/>
            <person name="Pinto D."/>
            <person name="Vollmers J."/>
            <person name="Rivas-Marin E."/>
            <person name="Kohn T."/>
            <person name="Peeters S.H."/>
            <person name="Heuer A."/>
            <person name="Rast P."/>
            <person name="Oberbeckmann S."/>
            <person name="Bunk B."/>
            <person name="Jeske O."/>
            <person name="Meyerdierks A."/>
            <person name="Storesund J.E."/>
            <person name="Kallscheuer N."/>
            <person name="Luecker S."/>
            <person name="Lage O.M."/>
            <person name="Pohl T."/>
            <person name="Merkel B.J."/>
            <person name="Hornburger P."/>
            <person name="Mueller R.-W."/>
            <person name="Bruemmer F."/>
            <person name="Labrenz M."/>
            <person name="Spormann A.M."/>
            <person name="Op den Camp H."/>
            <person name="Overmann J."/>
            <person name="Amann R."/>
            <person name="Jetten M.S.M."/>
            <person name="Mascher T."/>
            <person name="Medema M.H."/>
            <person name="Devos D.P."/>
            <person name="Kaster A.-K."/>
            <person name="Ovreas L."/>
            <person name="Rohde M."/>
            <person name="Galperin M.Y."/>
            <person name="Jogler C."/>
        </authorList>
    </citation>
    <scope>NUCLEOTIDE SEQUENCE [LARGE SCALE GENOMIC DNA]</scope>
    <source>
        <strain evidence="3 4">OJF2</strain>
    </source>
</reference>
<sequence length="306" mass="33135">MRIVSLLPSITELVCALGHRESLVGVTHECDYPPGVESLPFLTRNTIHAGASSAEIDELVSAQTQGLYELDENLLGQLAPDLILTQEQCDVCAVNEETVRECASRLPGGPAVESFNPTDLDSVFAMFRRVGDLLDERAEAESLIAGFKLTAGEVAKRTKGRQGPPPRVLLIEWLDPPFSGGHWNPELIEKAGGEEVLGATGIPSRRLTWKQVAASRPDVVIVAPCGFTLGRAERDLRELDARPEWRALPAVRNGRVVLADGSAYFSRPGPRLETSLRIAAAAIDPERCSDLAPPPGQGWLPRPARD</sequence>